<dbReference type="InterPro" id="IPR003593">
    <property type="entry name" value="AAA+_ATPase"/>
</dbReference>
<dbReference type="InterPro" id="IPR003439">
    <property type="entry name" value="ABC_transporter-like_ATP-bd"/>
</dbReference>
<evidence type="ECO:0000256" key="5">
    <source>
        <dbReference type="ARBA" id="ARBA00022692"/>
    </source>
</evidence>
<dbReference type="RefSeq" id="WP_308702928.1">
    <property type="nucleotide sequence ID" value="NZ_AP027463.1"/>
</dbReference>
<feature type="transmembrane region" description="Helical" evidence="11">
    <location>
        <begin position="261"/>
        <end position="284"/>
    </location>
</feature>
<dbReference type="EMBL" id="JAVCWF010000001">
    <property type="protein sequence ID" value="MDQ7937156.1"/>
    <property type="molecule type" value="Genomic_DNA"/>
</dbReference>
<dbReference type="InterPro" id="IPR025857">
    <property type="entry name" value="MacB_PCD"/>
</dbReference>
<evidence type="ECO:0000259" key="12">
    <source>
        <dbReference type="PROSITE" id="PS50893"/>
    </source>
</evidence>
<dbReference type="SUPFAM" id="SSF52540">
    <property type="entry name" value="P-loop containing nucleoside triphosphate hydrolases"/>
    <property type="match status" value="1"/>
</dbReference>
<dbReference type="PROSITE" id="PS00211">
    <property type="entry name" value="ABC_TRANSPORTER_1"/>
    <property type="match status" value="1"/>
</dbReference>
<evidence type="ECO:0000256" key="9">
    <source>
        <dbReference type="ARBA" id="ARBA00023136"/>
    </source>
</evidence>
<dbReference type="InterPro" id="IPR017871">
    <property type="entry name" value="ABC_transporter-like_CS"/>
</dbReference>
<evidence type="ECO:0000256" key="10">
    <source>
        <dbReference type="ARBA" id="ARBA00038388"/>
    </source>
</evidence>
<keyword evidence="6" id="KW-0547">Nucleotide-binding</keyword>
<dbReference type="InterPro" id="IPR017911">
    <property type="entry name" value="MacB-like_ATP-bd"/>
</dbReference>
<feature type="transmembrane region" description="Helical" evidence="11">
    <location>
        <begin position="626"/>
        <end position="646"/>
    </location>
</feature>
<dbReference type="Gene3D" id="3.40.50.300">
    <property type="entry name" value="P-loop containing nucleotide triphosphate hydrolases"/>
    <property type="match status" value="1"/>
</dbReference>
<evidence type="ECO:0000313" key="14">
    <source>
        <dbReference type="Proteomes" id="UP001227831"/>
    </source>
</evidence>
<dbReference type="Pfam" id="PF02687">
    <property type="entry name" value="FtsX"/>
    <property type="match status" value="1"/>
</dbReference>
<dbReference type="InterPro" id="IPR027417">
    <property type="entry name" value="P-loop_NTPase"/>
</dbReference>
<feature type="domain" description="ABC transporter" evidence="12">
    <location>
        <begin position="4"/>
        <end position="242"/>
    </location>
</feature>
<evidence type="ECO:0000256" key="8">
    <source>
        <dbReference type="ARBA" id="ARBA00022989"/>
    </source>
</evidence>
<dbReference type="PANTHER" id="PTHR42798:SF2">
    <property type="entry name" value="ABC TRANSPORTER ATP-BINDING PROTEIN MG467-RELATED"/>
    <property type="match status" value="1"/>
</dbReference>
<dbReference type="SMART" id="SM00382">
    <property type="entry name" value="AAA"/>
    <property type="match status" value="1"/>
</dbReference>
<evidence type="ECO:0000256" key="11">
    <source>
        <dbReference type="SAM" id="Phobius"/>
    </source>
</evidence>
<protein>
    <submittedName>
        <fullName evidence="13">ATP-binding cassette domain-containing protein</fullName>
    </submittedName>
</protein>
<keyword evidence="2" id="KW-0813">Transport</keyword>
<dbReference type="Pfam" id="PF00005">
    <property type="entry name" value="ABC_tran"/>
    <property type="match status" value="1"/>
</dbReference>
<dbReference type="CDD" id="cd03255">
    <property type="entry name" value="ABC_MJ0796_LolCDE_FtsE"/>
    <property type="match status" value="1"/>
</dbReference>
<keyword evidence="3" id="KW-1003">Cell membrane</keyword>
<evidence type="ECO:0000256" key="3">
    <source>
        <dbReference type="ARBA" id="ARBA00022475"/>
    </source>
</evidence>
<dbReference type="InterPro" id="IPR003838">
    <property type="entry name" value="ABC3_permease_C"/>
</dbReference>
<feature type="transmembrane region" description="Helical" evidence="11">
    <location>
        <begin position="582"/>
        <end position="606"/>
    </location>
</feature>
<evidence type="ECO:0000256" key="4">
    <source>
        <dbReference type="ARBA" id="ARBA00022519"/>
    </source>
</evidence>
<organism evidence="13 14">
    <name type="scientific">Lactiplantibacillus brownii</name>
    <dbReference type="NCBI Taxonomy" id="3069269"/>
    <lineage>
        <taxon>Bacteria</taxon>
        <taxon>Bacillati</taxon>
        <taxon>Bacillota</taxon>
        <taxon>Bacilli</taxon>
        <taxon>Lactobacillales</taxon>
        <taxon>Lactobacillaceae</taxon>
        <taxon>Lactiplantibacillus</taxon>
    </lineage>
</organism>
<accession>A0ABU1A8F3</accession>
<keyword evidence="7 13" id="KW-0067">ATP-binding</keyword>
<feature type="transmembrane region" description="Helical" evidence="11">
    <location>
        <begin position="535"/>
        <end position="561"/>
    </location>
</feature>
<dbReference type="Pfam" id="PF12704">
    <property type="entry name" value="MacB_PCD"/>
    <property type="match status" value="1"/>
</dbReference>
<keyword evidence="4" id="KW-0997">Cell inner membrane</keyword>
<comment type="caution">
    <text evidence="13">The sequence shown here is derived from an EMBL/GenBank/DDBJ whole genome shotgun (WGS) entry which is preliminary data.</text>
</comment>
<dbReference type="Proteomes" id="UP001227831">
    <property type="component" value="Unassembled WGS sequence"/>
</dbReference>
<name>A0ABU1A8F3_9LACO</name>
<sequence length="663" mass="72017">MSYLELKDIHKSYYIGKTAYPVLKGLNLNFDLGEFVTILGESGGGKSTLMNIIGGLDRDFTGTVKLQGQPLDHHHEHQLDQYRRETIGYIYQAYNLISHLNVLDNVMLSLDMTRLSRAARLKRARGLLNQVGLTDQLKKYPSQLSGGQKQRVAIARALASDPQVIIADEPTGALDSQNTAEVLAILQKIAANGRLVICVTHSSTVAHAGTRVVQLTDGKITDDQVIRAPAKVTKSRAKLASRPLPWHISLLTAFKHLRHTWTWNALIVLGTAIGLFAVMLFIGLGNGLKGYINHQINSLVDPQSITVMRYVDSTKDQEEQFAAQADPSAAGSFATHMPTFSTSQVTELQHLTHVVKVEPGIAANDAMITIGKTSYSAPQLTTWTSANQTSALKAGHLAGNNQIILDQQSIAQKWSANNWRKLVGQKVTVAYRTLNSQNQLVTVQRQLTVAGIAASSTGAGLNAINYETMQSMRAAAKVTTQPTFVTVRIKNRQQNEAVVSAINHLKVNGQQQFAATSISSALATVNTYVNLATMILAAIAGISLLVSALMIIVTMFMSVSARMKEIGILRSLGESRRDIRRLFTSESLMLGVLSAILATGLAYGIGLGLNQILYRIAGYNLVQLEFSNVVVIFIIALVIAWLAAILPARRAARLNPITALATE</sequence>
<gene>
    <name evidence="13" type="ORF">RA086_05890</name>
</gene>
<evidence type="ECO:0000256" key="1">
    <source>
        <dbReference type="ARBA" id="ARBA00004429"/>
    </source>
</evidence>
<keyword evidence="5 11" id="KW-0812">Transmembrane</keyword>
<dbReference type="PROSITE" id="PS50893">
    <property type="entry name" value="ABC_TRANSPORTER_2"/>
    <property type="match status" value="1"/>
</dbReference>
<reference evidence="13 14" key="1">
    <citation type="journal article" date="2023" name="Int. J. Syst. Evol. Microbiol.">
        <title>Lactiplantibacillus brownii sp. nov., a novel psychrotolerant species isolated from sauerkraut.</title>
        <authorList>
            <person name="Heng Y.C."/>
            <person name="Silvaraju S."/>
            <person name="Lee J.K.Y."/>
            <person name="Kittelmann S."/>
        </authorList>
    </citation>
    <scope>NUCLEOTIDE SEQUENCE [LARGE SCALE GENOMIC DNA]</scope>
    <source>
        <strain evidence="13 14">WILCCON 0030</strain>
    </source>
</reference>
<evidence type="ECO:0000256" key="6">
    <source>
        <dbReference type="ARBA" id="ARBA00022741"/>
    </source>
</evidence>
<keyword evidence="9 11" id="KW-0472">Membrane</keyword>
<dbReference type="PANTHER" id="PTHR42798">
    <property type="entry name" value="LIPOPROTEIN-RELEASING SYSTEM ATP-BINDING PROTEIN LOLD"/>
    <property type="match status" value="1"/>
</dbReference>
<proteinExistence type="inferred from homology"/>
<keyword evidence="8 11" id="KW-1133">Transmembrane helix</keyword>
<comment type="similarity">
    <text evidence="10">Belongs to the ABC transporter superfamily. Macrolide exporter (TC 3.A.1.122) family.</text>
</comment>
<comment type="subcellular location">
    <subcellularLocation>
        <location evidence="1">Cell inner membrane</location>
        <topology evidence="1">Multi-pass membrane protein</topology>
    </subcellularLocation>
</comment>
<keyword evidence="14" id="KW-1185">Reference proteome</keyword>
<evidence type="ECO:0000256" key="7">
    <source>
        <dbReference type="ARBA" id="ARBA00022840"/>
    </source>
</evidence>
<dbReference type="GO" id="GO:0005524">
    <property type="term" value="F:ATP binding"/>
    <property type="evidence" value="ECO:0007669"/>
    <property type="project" value="UniProtKB-KW"/>
</dbReference>
<evidence type="ECO:0000256" key="2">
    <source>
        <dbReference type="ARBA" id="ARBA00022448"/>
    </source>
</evidence>
<evidence type="ECO:0000313" key="13">
    <source>
        <dbReference type="EMBL" id="MDQ7937156.1"/>
    </source>
</evidence>